<dbReference type="SUPFAM" id="SSF52540">
    <property type="entry name" value="P-loop containing nucleoside triphosphate hydrolases"/>
    <property type="match status" value="1"/>
</dbReference>
<dbReference type="GO" id="GO:0035099">
    <property type="term" value="P:hemocyte migration"/>
    <property type="evidence" value="ECO:0007669"/>
    <property type="project" value="UniProtKB-ARBA"/>
</dbReference>
<name>A0AA38MP69_9CUCU</name>
<dbReference type="GO" id="GO:0001667">
    <property type="term" value="P:ameboidal-type cell migration"/>
    <property type="evidence" value="ECO:0007669"/>
    <property type="project" value="UniProtKB-ARBA"/>
</dbReference>
<evidence type="ECO:0000313" key="4">
    <source>
        <dbReference type="Proteomes" id="UP001168821"/>
    </source>
</evidence>
<proteinExistence type="predicted"/>
<dbReference type="Gene3D" id="3.40.50.300">
    <property type="entry name" value="P-loop containing nucleotide triphosphate hydrolases"/>
    <property type="match status" value="1"/>
</dbReference>
<dbReference type="CDD" id="cd00157">
    <property type="entry name" value="Rho"/>
    <property type="match status" value="1"/>
</dbReference>
<dbReference type="PROSITE" id="PS51420">
    <property type="entry name" value="RHO"/>
    <property type="match status" value="1"/>
</dbReference>
<evidence type="ECO:0000256" key="2">
    <source>
        <dbReference type="ARBA" id="ARBA00023134"/>
    </source>
</evidence>
<evidence type="ECO:0000313" key="3">
    <source>
        <dbReference type="EMBL" id="KAJ3665855.1"/>
    </source>
</evidence>
<dbReference type="EMBL" id="JALNTZ010000001">
    <property type="protein sequence ID" value="KAJ3665855.1"/>
    <property type="molecule type" value="Genomic_DNA"/>
</dbReference>
<dbReference type="InterPro" id="IPR001806">
    <property type="entry name" value="Small_GTPase"/>
</dbReference>
<dbReference type="Pfam" id="PF00071">
    <property type="entry name" value="Ras"/>
    <property type="match status" value="1"/>
</dbReference>
<dbReference type="PROSITE" id="PS51421">
    <property type="entry name" value="RAS"/>
    <property type="match status" value="1"/>
</dbReference>
<dbReference type="PRINTS" id="PR00449">
    <property type="entry name" value="RASTRNSFRMNG"/>
</dbReference>
<sequence>MEENKKNIVIIGDGYVGKTSILNSIKEQKFEEQIPNVYDDFEWIQTINGKQYRLKFIDTAGQEEFAMIRKLSYKEANVFLLCFAVDDKVSYENMETKWVPDLEEYSDVPIILLGTKSDLRKNKSNCISRDEINRFQKKIGALFYVECSAKTLAGIEDLKKRILKFVAKERSCVIQ</sequence>
<dbReference type="GO" id="GO:0035006">
    <property type="term" value="P:melanization defense response"/>
    <property type="evidence" value="ECO:0007669"/>
    <property type="project" value="UniProtKB-ARBA"/>
</dbReference>
<dbReference type="SMART" id="SM00174">
    <property type="entry name" value="RHO"/>
    <property type="match status" value="1"/>
</dbReference>
<dbReference type="GO" id="GO:0022412">
    <property type="term" value="P:cellular process involved in reproduction in multicellular organism"/>
    <property type="evidence" value="ECO:0007669"/>
    <property type="project" value="UniProtKB-ARBA"/>
</dbReference>
<dbReference type="AlphaFoldDB" id="A0AA38MP69"/>
<dbReference type="PANTHER" id="PTHR24072">
    <property type="entry name" value="RHO FAMILY GTPASE"/>
    <property type="match status" value="1"/>
</dbReference>
<comment type="caution">
    <text evidence="3">The sequence shown here is derived from an EMBL/GenBank/DDBJ whole genome shotgun (WGS) entry which is preliminary data.</text>
</comment>
<dbReference type="GO" id="GO:0007264">
    <property type="term" value="P:small GTPase-mediated signal transduction"/>
    <property type="evidence" value="ECO:0007669"/>
    <property type="project" value="InterPro"/>
</dbReference>
<protein>
    <submittedName>
        <fullName evidence="3">Uncharacterized protein</fullName>
    </submittedName>
</protein>
<evidence type="ECO:0000256" key="1">
    <source>
        <dbReference type="ARBA" id="ARBA00022741"/>
    </source>
</evidence>
<dbReference type="GO" id="GO:0003924">
    <property type="term" value="F:GTPase activity"/>
    <property type="evidence" value="ECO:0007669"/>
    <property type="project" value="InterPro"/>
</dbReference>
<dbReference type="SMART" id="SM00175">
    <property type="entry name" value="RAB"/>
    <property type="match status" value="1"/>
</dbReference>
<reference evidence="3" key="1">
    <citation type="journal article" date="2023" name="G3 (Bethesda)">
        <title>Whole genome assemblies of Zophobas morio and Tenebrio molitor.</title>
        <authorList>
            <person name="Kaur S."/>
            <person name="Stinson S.A."/>
            <person name="diCenzo G.C."/>
        </authorList>
    </citation>
    <scope>NUCLEOTIDE SEQUENCE</scope>
    <source>
        <strain evidence="3">QUZm001</strain>
    </source>
</reference>
<keyword evidence="1" id="KW-0547">Nucleotide-binding</keyword>
<keyword evidence="4" id="KW-1185">Reference proteome</keyword>
<dbReference type="InterPro" id="IPR027417">
    <property type="entry name" value="P-loop_NTPase"/>
</dbReference>
<keyword evidence="2" id="KW-0342">GTP-binding</keyword>
<dbReference type="SMART" id="SM00173">
    <property type="entry name" value="RAS"/>
    <property type="match status" value="1"/>
</dbReference>
<dbReference type="Proteomes" id="UP001168821">
    <property type="component" value="Unassembled WGS sequence"/>
</dbReference>
<dbReference type="InterPro" id="IPR003578">
    <property type="entry name" value="Small_GTPase_Rho"/>
</dbReference>
<organism evidence="3 4">
    <name type="scientific">Zophobas morio</name>
    <dbReference type="NCBI Taxonomy" id="2755281"/>
    <lineage>
        <taxon>Eukaryota</taxon>
        <taxon>Metazoa</taxon>
        <taxon>Ecdysozoa</taxon>
        <taxon>Arthropoda</taxon>
        <taxon>Hexapoda</taxon>
        <taxon>Insecta</taxon>
        <taxon>Pterygota</taxon>
        <taxon>Neoptera</taxon>
        <taxon>Endopterygota</taxon>
        <taxon>Coleoptera</taxon>
        <taxon>Polyphaga</taxon>
        <taxon>Cucujiformia</taxon>
        <taxon>Tenebrionidae</taxon>
        <taxon>Zophobas</taxon>
    </lineage>
</organism>
<dbReference type="PROSITE" id="PS51419">
    <property type="entry name" value="RAB"/>
    <property type="match status" value="1"/>
</dbReference>
<dbReference type="GO" id="GO:0005525">
    <property type="term" value="F:GTP binding"/>
    <property type="evidence" value="ECO:0007669"/>
    <property type="project" value="UniProtKB-KW"/>
</dbReference>
<gene>
    <name evidence="3" type="ORF">Zmor_001322</name>
</gene>
<accession>A0AA38MP69</accession>
<dbReference type="GO" id="GO:0003006">
    <property type="term" value="P:developmental process involved in reproduction"/>
    <property type="evidence" value="ECO:0007669"/>
    <property type="project" value="UniProtKB-ARBA"/>
</dbReference>
<dbReference type="NCBIfam" id="TIGR00231">
    <property type="entry name" value="small_GTP"/>
    <property type="match status" value="1"/>
</dbReference>
<dbReference type="InterPro" id="IPR005225">
    <property type="entry name" value="Small_GTP-bd"/>
</dbReference>